<evidence type="ECO:0000313" key="9">
    <source>
        <dbReference type="EMBL" id="GAB20370.1"/>
    </source>
</evidence>
<organism evidence="9 10">
    <name type="scientific">Gordonia effusa NBRC 100432</name>
    <dbReference type="NCBI Taxonomy" id="1077974"/>
    <lineage>
        <taxon>Bacteria</taxon>
        <taxon>Bacillati</taxon>
        <taxon>Actinomycetota</taxon>
        <taxon>Actinomycetes</taxon>
        <taxon>Mycobacteriales</taxon>
        <taxon>Gordoniaceae</taxon>
        <taxon>Gordonia</taxon>
    </lineage>
</organism>
<dbReference type="PANTHER" id="PTHR47019:SF1">
    <property type="entry name" value="LIPID II FLIPPASE MURJ"/>
    <property type="match status" value="1"/>
</dbReference>
<evidence type="ECO:0000256" key="1">
    <source>
        <dbReference type="ARBA" id="ARBA00004651"/>
    </source>
</evidence>
<feature type="transmembrane region" description="Helical" evidence="8">
    <location>
        <begin position="477"/>
        <end position="499"/>
    </location>
</feature>
<dbReference type="EMBL" id="BAEH01000115">
    <property type="protein sequence ID" value="GAB20370.1"/>
    <property type="molecule type" value="Genomic_DNA"/>
</dbReference>
<feature type="transmembrane region" description="Helical" evidence="8">
    <location>
        <begin position="404"/>
        <end position="430"/>
    </location>
</feature>
<evidence type="ECO:0000256" key="8">
    <source>
        <dbReference type="SAM" id="Phobius"/>
    </source>
</evidence>
<dbReference type="PANTHER" id="PTHR47019">
    <property type="entry name" value="LIPID II FLIPPASE MURJ"/>
    <property type="match status" value="1"/>
</dbReference>
<keyword evidence="2" id="KW-1003">Cell membrane</keyword>
<feature type="transmembrane region" description="Helical" evidence="8">
    <location>
        <begin position="270"/>
        <end position="291"/>
    </location>
</feature>
<feature type="transmembrane region" description="Helical" evidence="8">
    <location>
        <begin position="380"/>
        <end position="398"/>
    </location>
</feature>
<dbReference type="GO" id="GO:0009252">
    <property type="term" value="P:peptidoglycan biosynthetic process"/>
    <property type="evidence" value="ECO:0007669"/>
    <property type="project" value="UniProtKB-KW"/>
</dbReference>
<dbReference type="GO" id="GO:0008360">
    <property type="term" value="P:regulation of cell shape"/>
    <property type="evidence" value="ECO:0007669"/>
    <property type="project" value="UniProtKB-KW"/>
</dbReference>
<gene>
    <name evidence="9" type="ORF">GOEFS_115_00100</name>
</gene>
<name>H0R5L9_9ACTN</name>
<sequence>MAVATLVSRVTGFVRTALLAAVLGVTAVADAYNGANVFPNMVYSLLLGGVLSSVVVPVLARSRLRRRAVDDEFVQRFLTASVVVSAVVTAAVVGAAPWLARFFVESGAQQDLTRLWAYCFLPQVFFYAVAALVTAVLNVRGRFGAPSWAPVVNNMIVIVTLGMFVTLPGPAAISPTNISLAQVIVLGAGTTLGIIGQAAWCVIILRRTGFRWRWRVRLLPYTMRPIRVGVGLMGWLMVYVVASQVGVAMVTHAAFDHGSVSTYTYADLLIQLPYGVVAVSILTVLTPRMAYAISAADLGRVRAELRLGGRYLVALLIPAAGAFAVFAPVASVLIFGGRVDVHDADLIGQAVAASVFGLPALALVMLQMRACYCADDTRSPALINILMVAIKVAVIYIGTTVTPAIPTVVVLCVSGSVSYVVGAAVGHVVLRRRYGLLGYRSVVGTAWRAMLVTAIAASVAVGAMAAVSQSSIGTTGFAGRTALFVVGSAVGVLVFGCSLRIIRVPEISRALCLCRSVLRR</sequence>
<keyword evidence="4" id="KW-0133">Cell shape</keyword>
<feature type="transmembrane region" description="Helical" evidence="8">
    <location>
        <begin position="346"/>
        <end position="368"/>
    </location>
</feature>
<feature type="transmembrane region" description="Helical" evidence="8">
    <location>
        <begin position="151"/>
        <end position="173"/>
    </location>
</feature>
<dbReference type="STRING" id="1077974.GOEFS_115_00100"/>
<feature type="transmembrane region" description="Helical" evidence="8">
    <location>
        <begin position="311"/>
        <end position="334"/>
    </location>
</feature>
<dbReference type="InterPro" id="IPR004268">
    <property type="entry name" value="MurJ"/>
</dbReference>
<feature type="transmembrane region" description="Helical" evidence="8">
    <location>
        <begin position="115"/>
        <end position="139"/>
    </location>
</feature>
<dbReference type="Proteomes" id="UP000035034">
    <property type="component" value="Unassembled WGS sequence"/>
</dbReference>
<evidence type="ECO:0000256" key="7">
    <source>
        <dbReference type="ARBA" id="ARBA00023136"/>
    </source>
</evidence>
<dbReference type="AlphaFoldDB" id="H0R5L9"/>
<keyword evidence="5" id="KW-0573">Peptidoglycan synthesis</keyword>
<keyword evidence="7 8" id="KW-0472">Membrane</keyword>
<feature type="transmembrane region" description="Helical" evidence="8">
    <location>
        <begin position="80"/>
        <end position="103"/>
    </location>
</feature>
<proteinExistence type="predicted"/>
<evidence type="ECO:0000256" key="4">
    <source>
        <dbReference type="ARBA" id="ARBA00022960"/>
    </source>
</evidence>
<keyword evidence="6 8" id="KW-1133">Transmembrane helix</keyword>
<dbReference type="GO" id="GO:0034204">
    <property type="term" value="P:lipid translocation"/>
    <property type="evidence" value="ECO:0007669"/>
    <property type="project" value="TreeGrafter"/>
</dbReference>
<evidence type="ECO:0000256" key="5">
    <source>
        <dbReference type="ARBA" id="ARBA00022984"/>
    </source>
</evidence>
<evidence type="ECO:0000256" key="2">
    <source>
        <dbReference type="ARBA" id="ARBA00022475"/>
    </source>
</evidence>
<feature type="transmembrane region" description="Helical" evidence="8">
    <location>
        <begin position="179"/>
        <end position="205"/>
    </location>
</feature>
<feature type="transmembrane region" description="Helical" evidence="8">
    <location>
        <begin position="41"/>
        <end position="60"/>
    </location>
</feature>
<evidence type="ECO:0000256" key="6">
    <source>
        <dbReference type="ARBA" id="ARBA00022989"/>
    </source>
</evidence>
<dbReference type="GO" id="GO:0005886">
    <property type="term" value="C:plasma membrane"/>
    <property type="evidence" value="ECO:0007669"/>
    <property type="project" value="UniProtKB-SubCell"/>
</dbReference>
<dbReference type="Pfam" id="PF03023">
    <property type="entry name" value="MurJ"/>
    <property type="match status" value="1"/>
</dbReference>
<comment type="subcellular location">
    <subcellularLocation>
        <location evidence="1">Cell membrane</location>
        <topology evidence="1">Multi-pass membrane protein</topology>
    </subcellularLocation>
</comment>
<keyword evidence="3 8" id="KW-0812">Transmembrane</keyword>
<dbReference type="eggNOG" id="COG0728">
    <property type="taxonomic scope" value="Bacteria"/>
</dbReference>
<accession>H0R5L9</accession>
<dbReference type="GO" id="GO:0015648">
    <property type="term" value="F:lipid-linked peptidoglycan transporter activity"/>
    <property type="evidence" value="ECO:0007669"/>
    <property type="project" value="TreeGrafter"/>
</dbReference>
<protein>
    <submittedName>
        <fullName evidence="9">Uncharacterized protein</fullName>
    </submittedName>
</protein>
<comment type="caution">
    <text evidence="9">The sequence shown here is derived from an EMBL/GenBank/DDBJ whole genome shotgun (WGS) entry which is preliminary data.</text>
</comment>
<dbReference type="PRINTS" id="PR01806">
    <property type="entry name" value="VIRFACTRMVIN"/>
</dbReference>
<feature type="transmembrane region" description="Helical" evidence="8">
    <location>
        <begin position="226"/>
        <end position="250"/>
    </location>
</feature>
<evidence type="ECO:0000256" key="3">
    <source>
        <dbReference type="ARBA" id="ARBA00022692"/>
    </source>
</evidence>
<keyword evidence="10" id="KW-1185">Reference proteome</keyword>
<feature type="transmembrane region" description="Helical" evidence="8">
    <location>
        <begin position="442"/>
        <end position="465"/>
    </location>
</feature>
<dbReference type="InterPro" id="IPR051050">
    <property type="entry name" value="Lipid_II_flippase_MurJ/MviN"/>
</dbReference>
<evidence type="ECO:0000313" key="10">
    <source>
        <dbReference type="Proteomes" id="UP000035034"/>
    </source>
</evidence>
<reference evidence="9 10" key="1">
    <citation type="submission" date="2011-12" db="EMBL/GenBank/DDBJ databases">
        <title>Whole genome shotgun sequence of Gordonia effusa NBRC 100432.</title>
        <authorList>
            <person name="Yoshida I."/>
            <person name="Takarada H."/>
            <person name="Hosoyama A."/>
            <person name="Tsuchikane K."/>
            <person name="Katsumata H."/>
            <person name="Yamazaki S."/>
            <person name="Fujita N."/>
        </authorList>
    </citation>
    <scope>NUCLEOTIDE SEQUENCE [LARGE SCALE GENOMIC DNA]</scope>
    <source>
        <strain evidence="9 10">NBRC 100432</strain>
    </source>
</reference>